<dbReference type="Proteomes" id="UP000324832">
    <property type="component" value="Unassembled WGS sequence"/>
</dbReference>
<sequence length="20" mass="2345">MCKERDGWSISYARDDELLG</sequence>
<dbReference type="AlphaFoldDB" id="A0A5E4Q7M3"/>
<evidence type="ECO:0000313" key="1">
    <source>
        <dbReference type="EMBL" id="VVC93363.1"/>
    </source>
</evidence>
<organism evidence="1 2">
    <name type="scientific">Leptidea sinapis</name>
    <dbReference type="NCBI Taxonomy" id="189913"/>
    <lineage>
        <taxon>Eukaryota</taxon>
        <taxon>Metazoa</taxon>
        <taxon>Ecdysozoa</taxon>
        <taxon>Arthropoda</taxon>
        <taxon>Hexapoda</taxon>
        <taxon>Insecta</taxon>
        <taxon>Pterygota</taxon>
        <taxon>Neoptera</taxon>
        <taxon>Endopterygota</taxon>
        <taxon>Lepidoptera</taxon>
        <taxon>Glossata</taxon>
        <taxon>Ditrysia</taxon>
        <taxon>Papilionoidea</taxon>
        <taxon>Pieridae</taxon>
        <taxon>Dismorphiinae</taxon>
        <taxon>Leptidea</taxon>
    </lineage>
</organism>
<name>A0A5E4Q7M3_9NEOP</name>
<accession>A0A5E4Q7M3</accession>
<proteinExistence type="predicted"/>
<dbReference type="EMBL" id="FZQP02001614">
    <property type="protein sequence ID" value="VVC93363.1"/>
    <property type="molecule type" value="Genomic_DNA"/>
</dbReference>
<keyword evidence="2" id="KW-1185">Reference proteome</keyword>
<protein>
    <submittedName>
        <fullName evidence="1">Uncharacterized protein</fullName>
    </submittedName>
</protein>
<reference evidence="1 2" key="1">
    <citation type="submission" date="2017-07" db="EMBL/GenBank/DDBJ databases">
        <authorList>
            <person name="Talla V."/>
            <person name="Backstrom N."/>
        </authorList>
    </citation>
    <scope>NUCLEOTIDE SEQUENCE [LARGE SCALE GENOMIC DNA]</scope>
</reference>
<evidence type="ECO:0000313" key="2">
    <source>
        <dbReference type="Proteomes" id="UP000324832"/>
    </source>
</evidence>
<gene>
    <name evidence="1" type="ORF">LSINAPIS_LOCUS5574</name>
</gene>